<evidence type="ECO:0000313" key="8">
    <source>
        <dbReference type="EMBL" id="WFS26103.1"/>
    </source>
</evidence>
<keyword evidence="4" id="KW-0255">Endonuclease</keyword>
<dbReference type="SUPFAM" id="SSF54786">
    <property type="entry name" value="YcfA/nrd intein domain"/>
    <property type="match status" value="1"/>
</dbReference>
<keyword evidence="8" id="KW-0614">Plasmid</keyword>
<dbReference type="Proteomes" id="UP000318939">
    <property type="component" value="Plasmid unnamed1"/>
</dbReference>
<evidence type="ECO:0000256" key="1">
    <source>
        <dbReference type="ARBA" id="ARBA00006620"/>
    </source>
</evidence>
<name>A0ABY8ISD4_9HYPH</name>
<evidence type="ECO:0000256" key="2">
    <source>
        <dbReference type="ARBA" id="ARBA00022649"/>
    </source>
</evidence>
<sequence length="64" mass="7259">MLSPKSVDINSALTIDVWFKVAKKGSHVQFKHPSKLRRVTVPHPKQDIPLTLKSIEKQSGLKLR</sequence>
<reference evidence="8 9" key="2">
    <citation type="journal article" date="2023" name="MicrobiologyOpen">
        <title>Genomics of the tumorigenes clade of the family Rhizobiaceae and description of Rhizobium rhododendri sp. nov.</title>
        <authorList>
            <person name="Kuzmanovic N."/>
            <person name="diCenzo G.C."/>
            <person name="Bunk B."/>
            <person name="Sproeer C."/>
            <person name="Fruehling A."/>
            <person name="Neumann-Schaal M."/>
            <person name="Overmann J."/>
            <person name="Smalla K."/>
        </authorList>
    </citation>
    <scope>NUCLEOTIDE SEQUENCE [LARGE SCALE GENOMIC DNA]</scope>
    <source>
        <strain evidence="9">rho-6.2</strain>
        <plasmid evidence="8 9">unnamed1</plasmid>
    </source>
</reference>
<dbReference type="Pfam" id="PF07927">
    <property type="entry name" value="HicA_toxin"/>
    <property type="match status" value="1"/>
</dbReference>
<reference evidence="8 9" key="1">
    <citation type="journal article" date="2019" name="Phytopathology">
        <title>A Novel Group of Rhizobium tumorigenes-Like Agrobacteria Associated with Crown Gall Disease of Rhododendron and Blueberry.</title>
        <authorList>
            <person name="Kuzmanovic N."/>
            <person name="Behrens P."/>
            <person name="Idczak E."/>
            <person name="Wagner S."/>
            <person name="Gotz M."/>
            <person name="Sproer C."/>
            <person name="Bunk B."/>
            <person name="Overmann J."/>
            <person name="Smalla K."/>
        </authorList>
    </citation>
    <scope>NUCLEOTIDE SEQUENCE [LARGE SCALE GENOMIC DNA]</scope>
    <source>
        <strain evidence="9">rho-6.2</strain>
    </source>
</reference>
<proteinExistence type="inferred from homology"/>
<keyword evidence="7" id="KW-0346">Stress response</keyword>
<evidence type="ECO:0000256" key="4">
    <source>
        <dbReference type="ARBA" id="ARBA00022759"/>
    </source>
</evidence>
<protein>
    <submittedName>
        <fullName evidence="8">Type II toxin-antitoxin system HicA family toxin</fullName>
    </submittedName>
</protein>
<evidence type="ECO:0000256" key="5">
    <source>
        <dbReference type="ARBA" id="ARBA00022801"/>
    </source>
</evidence>
<keyword evidence="9" id="KW-1185">Reference proteome</keyword>
<dbReference type="InterPro" id="IPR012933">
    <property type="entry name" value="HicA_mRNA_interferase"/>
</dbReference>
<evidence type="ECO:0000313" key="9">
    <source>
        <dbReference type="Proteomes" id="UP000318939"/>
    </source>
</evidence>
<organism evidence="8 9">
    <name type="scientific">Rhizobium rhododendri</name>
    <dbReference type="NCBI Taxonomy" id="2506430"/>
    <lineage>
        <taxon>Bacteria</taxon>
        <taxon>Pseudomonadati</taxon>
        <taxon>Pseudomonadota</taxon>
        <taxon>Alphaproteobacteria</taxon>
        <taxon>Hyphomicrobiales</taxon>
        <taxon>Rhizobiaceae</taxon>
        <taxon>Rhizobium/Agrobacterium group</taxon>
        <taxon>Rhizobium</taxon>
    </lineage>
</organism>
<keyword evidence="5" id="KW-0378">Hydrolase</keyword>
<comment type="similarity">
    <text evidence="1">Belongs to the HicA mRNA interferase family.</text>
</comment>
<evidence type="ECO:0000256" key="7">
    <source>
        <dbReference type="ARBA" id="ARBA00023016"/>
    </source>
</evidence>
<dbReference type="InterPro" id="IPR038570">
    <property type="entry name" value="HicA_sf"/>
</dbReference>
<keyword evidence="2" id="KW-1277">Toxin-antitoxin system</keyword>
<geneLocation type="plasmid" evidence="8 9">
    <name>unnamed1</name>
</geneLocation>
<evidence type="ECO:0000256" key="6">
    <source>
        <dbReference type="ARBA" id="ARBA00022884"/>
    </source>
</evidence>
<accession>A0ABY8ISD4</accession>
<gene>
    <name evidence="8" type="ORF">PR018_20080</name>
</gene>
<keyword evidence="3" id="KW-0540">Nuclease</keyword>
<dbReference type="Gene3D" id="3.30.920.30">
    <property type="entry name" value="Hypothetical protein"/>
    <property type="match status" value="1"/>
</dbReference>
<evidence type="ECO:0000256" key="3">
    <source>
        <dbReference type="ARBA" id="ARBA00022722"/>
    </source>
</evidence>
<keyword evidence="6" id="KW-0694">RNA-binding</keyword>
<dbReference type="RefSeq" id="WP_244615502.1">
    <property type="nucleotide sequence ID" value="NZ_CP117268.1"/>
</dbReference>
<dbReference type="EMBL" id="CP117268">
    <property type="protein sequence ID" value="WFS26103.1"/>
    <property type="molecule type" value="Genomic_DNA"/>
</dbReference>